<keyword evidence="2" id="KW-0472">Membrane</keyword>
<feature type="region of interest" description="Disordered" evidence="1">
    <location>
        <begin position="251"/>
        <end position="279"/>
    </location>
</feature>
<dbReference type="RefSeq" id="WP_200391259.1">
    <property type="nucleotide sequence ID" value="NZ_JAENIO010000014.1"/>
</dbReference>
<evidence type="ECO:0000259" key="3">
    <source>
        <dbReference type="Pfam" id="PF04773"/>
    </source>
</evidence>
<dbReference type="PANTHER" id="PTHR30273">
    <property type="entry name" value="PERIPLASMIC SIGNAL SENSOR AND SIGMA FACTOR ACTIVATOR FECR-RELATED"/>
    <property type="match status" value="1"/>
</dbReference>
<keyword evidence="2" id="KW-1133">Transmembrane helix</keyword>
<dbReference type="InterPro" id="IPR012373">
    <property type="entry name" value="Ferrdict_sens_TM"/>
</dbReference>
<proteinExistence type="predicted"/>
<protein>
    <submittedName>
        <fullName evidence="4">FecR domain-containing protein</fullName>
    </submittedName>
</protein>
<organism evidence="4 5">
    <name type="scientific">Roseibacillus ishigakijimensis</name>
    <dbReference type="NCBI Taxonomy" id="454146"/>
    <lineage>
        <taxon>Bacteria</taxon>
        <taxon>Pseudomonadati</taxon>
        <taxon>Verrucomicrobiota</taxon>
        <taxon>Verrucomicrobiia</taxon>
        <taxon>Verrucomicrobiales</taxon>
        <taxon>Verrucomicrobiaceae</taxon>
        <taxon>Roseibacillus</taxon>
    </lineage>
</organism>
<accession>A0A934VHD2</accession>
<dbReference type="Gene3D" id="2.60.120.1440">
    <property type="match status" value="1"/>
</dbReference>
<dbReference type="GO" id="GO:0016989">
    <property type="term" value="F:sigma factor antagonist activity"/>
    <property type="evidence" value="ECO:0007669"/>
    <property type="project" value="TreeGrafter"/>
</dbReference>
<keyword evidence="2" id="KW-0812">Transmembrane</keyword>
<reference evidence="4" key="1">
    <citation type="submission" date="2021-01" db="EMBL/GenBank/DDBJ databases">
        <title>Modified the classification status of verrucomicrobia.</title>
        <authorList>
            <person name="Feng X."/>
        </authorList>
    </citation>
    <scope>NUCLEOTIDE SEQUENCE</scope>
    <source>
        <strain evidence="4">KCTC 12986</strain>
    </source>
</reference>
<dbReference type="EMBL" id="JAENIO010000014">
    <property type="protein sequence ID" value="MBK1833823.1"/>
    <property type="molecule type" value="Genomic_DNA"/>
</dbReference>
<name>A0A934VHD2_9BACT</name>
<dbReference type="Pfam" id="PF04773">
    <property type="entry name" value="FecR"/>
    <property type="match status" value="1"/>
</dbReference>
<comment type="caution">
    <text evidence="4">The sequence shown here is derived from an EMBL/GenBank/DDBJ whole genome shotgun (WGS) entry which is preliminary data.</text>
</comment>
<dbReference type="Proteomes" id="UP000604083">
    <property type="component" value="Unassembled WGS sequence"/>
</dbReference>
<dbReference type="InterPro" id="IPR006860">
    <property type="entry name" value="FecR"/>
</dbReference>
<evidence type="ECO:0000256" key="1">
    <source>
        <dbReference type="SAM" id="MobiDB-lite"/>
    </source>
</evidence>
<gene>
    <name evidence="4" type="ORF">JIN78_07115</name>
</gene>
<evidence type="ECO:0000313" key="5">
    <source>
        <dbReference type="Proteomes" id="UP000604083"/>
    </source>
</evidence>
<keyword evidence="5" id="KW-1185">Reference proteome</keyword>
<evidence type="ECO:0000313" key="4">
    <source>
        <dbReference type="EMBL" id="MBK1833823.1"/>
    </source>
</evidence>
<dbReference type="AlphaFoldDB" id="A0A934VHD2"/>
<dbReference type="PANTHER" id="PTHR30273:SF2">
    <property type="entry name" value="PROTEIN FECR"/>
    <property type="match status" value="1"/>
</dbReference>
<feature type="domain" description="FecR protein" evidence="3">
    <location>
        <begin position="118"/>
        <end position="200"/>
    </location>
</feature>
<evidence type="ECO:0000256" key="2">
    <source>
        <dbReference type="SAM" id="Phobius"/>
    </source>
</evidence>
<sequence length="462" mass="50287">MKRAQLESWIGQALAGTLSDEDHARLQEMLREDDEALALYLDTVAVEALLEDEGGKVLSFPRVKRSRKPWMWSASAALLLLSLIAIPLLRSGMEGRTSSSQADVDGGAVQQWEVVADEQQRSFALVSGVTVELRGPARYRISGDNELVLHRGILSADVPPEATGFRVLTPNGDVIDHGTQIGVAVDDEQTELHVFEGKAEVLLPVGEVSTMVGVGEAVRVHHPDNAGYEPIALRAEDFARDSLPSHERITFDFEPGSPRWEASQQGQYSDRGDRPSSPLTAGIARFSLLEGFVSLPSAPDQIGAFHSGPHQFAPHQGQGRILPLPFHDRDTMAALRLTSPPFHLDRQGGSLSAFLTGGRGRAEAPPARLEDLPTDSSDQGFLGLALRRVSDGRYLCSVRRAPGNFYEWARVEISAAELAAATAQDGEEEVYVLDLIDTYRNPHWSWIGLDSVSVPGRLLSSP</sequence>
<feature type="transmembrane region" description="Helical" evidence="2">
    <location>
        <begin position="70"/>
        <end position="89"/>
    </location>
</feature>